<reference evidence="3 4" key="1">
    <citation type="journal article" date="2018" name="Mol. Biol. Evol.">
        <title>Broad Genomic Sampling Reveals a Smut Pathogenic Ancestry of the Fungal Clade Ustilaginomycotina.</title>
        <authorList>
            <person name="Kijpornyongpan T."/>
            <person name="Mondo S.J."/>
            <person name="Barry K."/>
            <person name="Sandor L."/>
            <person name="Lee J."/>
            <person name="Lipzen A."/>
            <person name="Pangilinan J."/>
            <person name="LaButti K."/>
            <person name="Hainaut M."/>
            <person name="Henrissat B."/>
            <person name="Grigoriev I.V."/>
            <person name="Spatafora J.W."/>
            <person name="Aime M.C."/>
        </authorList>
    </citation>
    <scope>NUCLEOTIDE SEQUENCE [LARGE SCALE GENOMIC DNA]</scope>
    <source>
        <strain evidence="3 4">MCA 3645</strain>
    </source>
</reference>
<dbReference type="OrthoDB" id="17066at2759"/>
<sequence>MSGPPPNQKLSAAALSPFGKNSQNAATLSSNGSSAKPSAAALSPFGKNSQNAATLGKGSPSEEKGPKKGPSTPKGSKTAGGGGNRSISLSARSSPGPSSRAGSGNPMPGPSTSMFDPTGLLSRDQETTYHRQFRTALQTFMAAARTWEEVATFDGLKWAKEALDSWNDIYAAQELGKASKPGSKSRSALERRRAQQLDPRQALDPITGPGGLRETRIADALQRIELAQDGLDVVMERLNKALAKLTNASDTLRNIMEEAAERKGLEFAFQQSMWGTWSMDQFVEKTADLTSQYHVSTSHLGLLVPTLLRSGEPARKPSSSSKRIDTASVVDESHAQSQSHSQSQSHDPNAARRSAYETWIALPYLDTRGHSSLSWLEALCEVEVGRWRD</sequence>
<dbReference type="PANTHER" id="PTHR15827">
    <property type="entry name" value="CYCLIN-DEPENDENT KINASE 2-INTERACTING PROTEIN"/>
    <property type="match status" value="1"/>
</dbReference>
<feature type="compositionally biased region" description="Low complexity" evidence="2">
    <location>
        <begin position="85"/>
        <end position="106"/>
    </location>
</feature>
<keyword evidence="1" id="KW-0175">Coiled coil</keyword>
<dbReference type="Proteomes" id="UP000246740">
    <property type="component" value="Unassembled WGS sequence"/>
</dbReference>
<feature type="region of interest" description="Disordered" evidence="2">
    <location>
        <begin position="311"/>
        <end position="350"/>
    </location>
</feature>
<feature type="compositionally biased region" description="Low complexity" evidence="2">
    <location>
        <begin position="335"/>
        <end position="346"/>
    </location>
</feature>
<evidence type="ECO:0000313" key="4">
    <source>
        <dbReference type="Proteomes" id="UP000246740"/>
    </source>
</evidence>
<dbReference type="EMBL" id="KZ819195">
    <property type="protein sequence ID" value="PWY99410.1"/>
    <property type="molecule type" value="Genomic_DNA"/>
</dbReference>
<feature type="compositionally biased region" description="Low complexity" evidence="2">
    <location>
        <begin position="33"/>
        <end position="44"/>
    </location>
</feature>
<gene>
    <name evidence="3" type="ORF">BCV70DRAFT_200980</name>
</gene>
<organism evidence="3 4">
    <name type="scientific">Testicularia cyperi</name>
    <dbReference type="NCBI Taxonomy" id="1882483"/>
    <lineage>
        <taxon>Eukaryota</taxon>
        <taxon>Fungi</taxon>
        <taxon>Dikarya</taxon>
        <taxon>Basidiomycota</taxon>
        <taxon>Ustilaginomycotina</taxon>
        <taxon>Ustilaginomycetes</taxon>
        <taxon>Ustilaginales</taxon>
        <taxon>Anthracoideaceae</taxon>
        <taxon>Testicularia</taxon>
    </lineage>
</organism>
<feature type="compositionally biased region" description="Low complexity" evidence="2">
    <location>
        <begin position="68"/>
        <end position="77"/>
    </location>
</feature>
<feature type="coiled-coil region" evidence="1">
    <location>
        <begin position="235"/>
        <end position="262"/>
    </location>
</feature>
<feature type="region of interest" description="Disordered" evidence="2">
    <location>
        <begin position="1"/>
        <end position="120"/>
    </location>
</feature>
<keyword evidence="4" id="KW-1185">Reference proteome</keyword>
<proteinExistence type="predicted"/>
<feature type="compositionally biased region" description="Polar residues" evidence="2">
    <location>
        <begin position="19"/>
        <end position="32"/>
    </location>
</feature>
<evidence type="ECO:0000256" key="1">
    <source>
        <dbReference type="SAM" id="Coils"/>
    </source>
</evidence>
<dbReference type="PANTHER" id="PTHR15827:SF2">
    <property type="entry name" value="CYCLIN-DEPENDENT KINASE 2-INTERACTING PROTEIN"/>
    <property type="match status" value="1"/>
</dbReference>
<dbReference type="AlphaFoldDB" id="A0A317XQ45"/>
<accession>A0A317XQ45</accession>
<feature type="region of interest" description="Disordered" evidence="2">
    <location>
        <begin position="176"/>
        <end position="210"/>
    </location>
</feature>
<evidence type="ECO:0000313" key="3">
    <source>
        <dbReference type="EMBL" id="PWY99410.1"/>
    </source>
</evidence>
<dbReference type="InParanoid" id="A0A317XQ45"/>
<protein>
    <submittedName>
        <fullName evidence="3">Uncharacterized protein</fullName>
    </submittedName>
</protein>
<name>A0A317XQ45_9BASI</name>
<evidence type="ECO:0000256" key="2">
    <source>
        <dbReference type="SAM" id="MobiDB-lite"/>
    </source>
</evidence>